<dbReference type="RefSeq" id="XP_040753147.1">
    <property type="nucleotide sequence ID" value="XM_040893683.1"/>
</dbReference>
<feature type="transmembrane region" description="Helical" evidence="1">
    <location>
        <begin position="268"/>
        <end position="289"/>
    </location>
</feature>
<feature type="transmembrane region" description="Helical" evidence="1">
    <location>
        <begin position="199"/>
        <end position="225"/>
    </location>
</feature>
<dbReference type="Proteomes" id="UP000244073">
    <property type="component" value="Unassembled WGS sequence"/>
</dbReference>
<dbReference type="AlphaFoldDB" id="A0A2T5LZP5"/>
<evidence type="ECO:0000256" key="1">
    <source>
        <dbReference type="SAM" id="Phobius"/>
    </source>
</evidence>
<keyword evidence="1" id="KW-0472">Membrane</keyword>
<gene>
    <name evidence="2" type="ORF">P175DRAFT_0434760</name>
</gene>
<feature type="transmembrane region" description="Helical" evidence="1">
    <location>
        <begin position="301"/>
        <end position="324"/>
    </location>
</feature>
<feature type="transmembrane region" description="Helical" evidence="1">
    <location>
        <begin position="122"/>
        <end position="140"/>
    </location>
</feature>
<dbReference type="VEuPathDB" id="FungiDB:P175DRAFT_0434760"/>
<organism evidence="2 3">
    <name type="scientific">Aspergillus ochraceoroseus IBT 24754</name>
    <dbReference type="NCBI Taxonomy" id="1392256"/>
    <lineage>
        <taxon>Eukaryota</taxon>
        <taxon>Fungi</taxon>
        <taxon>Dikarya</taxon>
        <taxon>Ascomycota</taxon>
        <taxon>Pezizomycotina</taxon>
        <taxon>Eurotiomycetes</taxon>
        <taxon>Eurotiomycetidae</taxon>
        <taxon>Eurotiales</taxon>
        <taxon>Aspergillaceae</taxon>
        <taxon>Aspergillus</taxon>
        <taxon>Aspergillus subgen. Nidulantes</taxon>
    </lineage>
</organism>
<dbReference type="OrthoDB" id="72269at2759"/>
<protein>
    <submittedName>
        <fullName evidence="2">Uncharacterized protein</fullName>
    </submittedName>
</protein>
<evidence type="ECO:0000313" key="2">
    <source>
        <dbReference type="EMBL" id="PTU21755.1"/>
    </source>
</evidence>
<evidence type="ECO:0000313" key="3">
    <source>
        <dbReference type="Proteomes" id="UP000244073"/>
    </source>
</evidence>
<name>A0A2T5LZP5_9EURO</name>
<sequence length="346" mass="37878">MAPTTRNQLKATLYLLSALGTYHTWGRTVLDGSLSHLLTALHGPNLPYILPGTESPLRTRITGIVWPIDYLLDMLLVFFWEAVDGSHPATSAIGIYFLAQYLSVLTGIYVDSARRSQSGRTTIPIGLILGYLLPAVAMALPSPGVVSNDFQQLALVAWNLFPALVYVSMQVFHYVLLLAGGDGEKYATTASTRRTTLRIVYAVSLWISFAVHMGLLSISLTTVLFPTLWAPETLDDFHPARLLIPPVAVTPTRTVGDGVLSFFLWDQLFGYIVGILVAWSQLRTVLVARGWYHQRWAGTKVLVGIVGGVLIAGPGSVCLGLNWVRDELLMLPTTDTTVAKGNRKEE</sequence>
<dbReference type="EMBL" id="MSFN02000003">
    <property type="protein sequence ID" value="PTU21755.1"/>
    <property type="molecule type" value="Genomic_DNA"/>
</dbReference>
<dbReference type="GeneID" id="63810565"/>
<keyword evidence="1" id="KW-1133">Transmembrane helix</keyword>
<reference evidence="2 3" key="1">
    <citation type="journal article" date="2018" name="Proc. Natl. Acad. Sci. U.S.A.">
        <title>Linking secondary metabolites to gene clusters through genome sequencing of six diverse Aspergillus species.</title>
        <authorList>
            <person name="Kaerboelling I."/>
            <person name="Vesth T.C."/>
            <person name="Frisvad J.C."/>
            <person name="Nybo J.L."/>
            <person name="Theobald S."/>
            <person name="Kuo A."/>
            <person name="Bowyer P."/>
            <person name="Matsuda Y."/>
            <person name="Mondo S."/>
            <person name="Lyhne E.K."/>
            <person name="Kogle M.E."/>
            <person name="Clum A."/>
            <person name="Lipzen A."/>
            <person name="Salamov A."/>
            <person name="Ngan C.Y."/>
            <person name="Daum C."/>
            <person name="Chiniquy J."/>
            <person name="Barry K."/>
            <person name="LaButti K."/>
            <person name="Haridas S."/>
            <person name="Simmons B.A."/>
            <person name="Magnuson J.K."/>
            <person name="Mortensen U.H."/>
            <person name="Larsen T.O."/>
            <person name="Grigoriev I.V."/>
            <person name="Baker S.E."/>
            <person name="Andersen M.R."/>
        </authorList>
    </citation>
    <scope>NUCLEOTIDE SEQUENCE [LARGE SCALE GENOMIC DNA]</scope>
    <source>
        <strain evidence="2 3">IBT 24754</strain>
    </source>
</reference>
<feature type="transmembrane region" description="Helical" evidence="1">
    <location>
        <begin position="89"/>
        <end position="110"/>
    </location>
</feature>
<accession>A0A2T5LZP5</accession>
<feature type="transmembrane region" description="Helical" evidence="1">
    <location>
        <begin position="64"/>
        <end position="83"/>
    </location>
</feature>
<comment type="caution">
    <text evidence="2">The sequence shown here is derived from an EMBL/GenBank/DDBJ whole genome shotgun (WGS) entry which is preliminary data.</text>
</comment>
<proteinExistence type="predicted"/>
<keyword evidence="1" id="KW-0812">Transmembrane</keyword>
<feature type="transmembrane region" description="Helical" evidence="1">
    <location>
        <begin position="160"/>
        <end position="179"/>
    </location>
</feature>